<comment type="caution">
    <text evidence="1">The sequence shown here is derived from an EMBL/GenBank/DDBJ whole genome shotgun (WGS) entry which is preliminary data.</text>
</comment>
<proteinExistence type="predicted"/>
<dbReference type="Proteomes" id="UP000178117">
    <property type="component" value="Unassembled WGS sequence"/>
</dbReference>
<sequence>MKAILKRPSTVELGELFKRKVALLKRGVNIDTVRDARQLLKEMEDFRTEYPEHAGSLMNWEVELLDGFPGIEEQQRDRALTV</sequence>
<name>A0A1F8FUB0_9BACT</name>
<evidence type="ECO:0000313" key="1">
    <source>
        <dbReference type="EMBL" id="OGN16571.1"/>
    </source>
</evidence>
<gene>
    <name evidence="1" type="ORF">A3C88_01680</name>
</gene>
<organism evidence="1 2">
    <name type="scientific">Candidatus Yanofskybacteria bacterium RIFCSPHIGHO2_02_FULL_50_12</name>
    <dbReference type="NCBI Taxonomy" id="1802685"/>
    <lineage>
        <taxon>Bacteria</taxon>
        <taxon>Candidatus Yanofskyibacteriota</taxon>
    </lineage>
</organism>
<reference evidence="1 2" key="1">
    <citation type="journal article" date="2016" name="Nat. Commun.">
        <title>Thousands of microbial genomes shed light on interconnected biogeochemical processes in an aquifer system.</title>
        <authorList>
            <person name="Anantharaman K."/>
            <person name="Brown C.T."/>
            <person name="Hug L.A."/>
            <person name="Sharon I."/>
            <person name="Castelle C.J."/>
            <person name="Probst A.J."/>
            <person name="Thomas B.C."/>
            <person name="Singh A."/>
            <person name="Wilkins M.J."/>
            <person name="Karaoz U."/>
            <person name="Brodie E.L."/>
            <person name="Williams K.H."/>
            <person name="Hubbard S.S."/>
            <person name="Banfield J.F."/>
        </authorList>
    </citation>
    <scope>NUCLEOTIDE SEQUENCE [LARGE SCALE GENOMIC DNA]</scope>
</reference>
<protein>
    <submittedName>
        <fullName evidence="1">Uncharacterized protein</fullName>
    </submittedName>
</protein>
<accession>A0A1F8FUB0</accession>
<dbReference type="AlphaFoldDB" id="A0A1F8FUB0"/>
<dbReference type="EMBL" id="MGJZ01000029">
    <property type="protein sequence ID" value="OGN16571.1"/>
    <property type="molecule type" value="Genomic_DNA"/>
</dbReference>
<evidence type="ECO:0000313" key="2">
    <source>
        <dbReference type="Proteomes" id="UP000178117"/>
    </source>
</evidence>